<reference evidence="2 3" key="1">
    <citation type="submission" date="2023-07" db="EMBL/GenBank/DDBJ databases">
        <title>Genomic Encyclopedia of Type Strains, Phase IV (KMG-IV): sequencing the most valuable type-strain genomes for metagenomic binning, comparative biology and taxonomic classification.</title>
        <authorList>
            <person name="Goeker M."/>
        </authorList>
    </citation>
    <scope>NUCLEOTIDE SEQUENCE [LARGE SCALE GENOMIC DNA]</scope>
    <source>
        <strain evidence="2 3">DSM 19619</strain>
    </source>
</reference>
<dbReference type="PROSITE" id="PS51257">
    <property type="entry name" value="PROKAR_LIPOPROTEIN"/>
    <property type="match status" value="1"/>
</dbReference>
<dbReference type="EMBL" id="JAUSVX010000001">
    <property type="protein sequence ID" value="MDQ0467646.1"/>
    <property type="molecule type" value="Genomic_DNA"/>
</dbReference>
<keyword evidence="1" id="KW-0732">Signal</keyword>
<feature type="chain" id="PRO_5045252211" evidence="1">
    <location>
        <begin position="28"/>
        <end position="143"/>
    </location>
</feature>
<evidence type="ECO:0000313" key="2">
    <source>
        <dbReference type="EMBL" id="MDQ0467646.1"/>
    </source>
</evidence>
<organism evidence="2 3">
    <name type="scientific">Labrys wisconsinensis</name>
    <dbReference type="NCBI Taxonomy" id="425677"/>
    <lineage>
        <taxon>Bacteria</taxon>
        <taxon>Pseudomonadati</taxon>
        <taxon>Pseudomonadota</taxon>
        <taxon>Alphaproteobacteria</taxon>
        <taxon>Hyphomicrobiales</taxon>
        <taxon>Xanthobacteraceae</taxon>
        <taxon>Labrys</taxon>
    </lineage>
</organism>
<evidence type="ECO:0000256" key="1">
    <source>
        <dbReference type="SAM" id="SignalP"/>
    </source>
</evidence>
<dbReference type="RefSeq" id="WP_307267564.1">
    <property type="nucleotide sequence ID" value="NZ_JAUSVX010000001.1"/>
</dbReference>
<protein>
    <submittedName>
        <fullName evidence="2">Uncharacterized protein</fullName>
    </submittedName>
</protein>
<sequence>MDKLATLSTVTRSLMLSVGLGAPVALTACSTNQTPQPAMMAPEAGGEQQALQEAMASRSPRDATQFLRSYPRSRSIPSLLASLPPSSLHAIPRGAIAGLPRQTLCRIDPALLGELRIRPACSPVAEAAPPRISGGGGGGGGRY</sequence>
<accession>A0ABU0J057</accession>
<gene>
    <name evidence="2" type="ORF">QO011_000641</name>
</gene>
<name>A0ABU0J057_9HYPH</name>
<dbReference type="Proteomes" id="UP001242480">
    <property type="component" value="Unassembled WGS sequence"/>
</dbReference>
<proteinExistence type="predicted"/>
<comment type="caution">
    <text evidence="2">The sequence shown here is derived from an EMBL/GenBank/DDBJ whole genome shotgun (WGS) entry which is preliminary data.</text>
</comment>
<keyword evidence="3" id="KW-1185">Reference proteome</keyword>
<feature type="signal peptide" evidence="1">
    <location>
        <begin position="1"/>
        <end position="27"/>
    </location>
</feature>
<evidence type="ECO:0000313" key="3">
    <source>
        <dbReference type="Proteomes" id="UP001242480"/>
    </source>
</evidence>